<evidence type="ECO:0000313" key="1">
    <source>
        <dbReference type="EnsemblPlants" id="OMERI10G10940.1"/>
    </source>
</evidence>
<sequence>MEPSAAKTKMAVARNSEMAARMVSGCVASSLRPTVNRRPGLAAAVLISTPITHTHYSPTLAAVRPTPPPTPRLILASPRLDHQVCSTAGVGV</sequence>
<dbReference type="HOGENOM" id="CLU_2416972_0_0_1"/>
<dbReference type="AlphaFoldDB" id="A0A0E0EZA6"/>
<accession>A0A0E0EZA6</accession>
<protein>
    <submittedName>
        <fullName evidence="1">Uncharacterized protein</fullName>
    </submittedName>
</protein>
<dbReference type="Proteomes" id="UP000008021">
    <property type="component" value="Chromosome 10"/>
</dbReference>
<reference evidence="1" key="1">
    <citation type="submission" date="2015-04" db="UniProtKB">
        <authorList>
            <consortium name="EnsemblPlants"/>
        </authorList>
    </citation>
    <scope>IDENTIFICATION</scope>
</reference>
<proteinExistence type="predicted"/>
<reference evidence="1" key="2">
    <citation type="submission" date="2018-05" db="EMBL/GenBank/DDBJ databases">
        <title>OmerRS3 (Oryza meridionalis Reference Sequence Version 3).</title>
        <authorList>
            <person name="Zhang J."/>
            <person name="Kudrna D."/>
            <person name="Lee S."/>
            <person name="Talag J."/>
            <person name="Welchert J."/>
            <person name="Wing R.A."/>
        </authorList>
    </citation>
    <scope>NUCLEOTIDE SEQUENCE [LARGE SCALE GENOMIC DNA]</scope>
    <source>
        <strain evidence="1">cv. OR44</strain>
    </source>
</reference>
<dbReference type="Gramene" id="OMERI10G10940.1">
    <property type="protein sequence ID" value="OMERI10G10940.1"/>
    <property type="gene ID" value="OMERI10G10940"/>
</dbReference>
<evidence type="ECO:0000313" key="2">
    <source>
        <dbReference type="Proteomes" id="UP000008021"/>
    </source>
</evidence>
<name>A0A0E0EZA6_9ORYZ</name>
<dbReference type="EnsemblPlants" id="OMERI10G10940.1">
    <property type="protein sequence ID" value="OMERI10G10940.1"/>
    <property type="gene ID" value="OMERI10G10940"/>
</dbReference>
<organism evidence="1">
    <name type="scientific">Oryza meridionalis</name>
    <dbReference type="NCBI Taxonomy" id="40149"/>
    <lineage>
        <taxon>Eukaryota</taxon>
        <taxon>Viridiplantae</taxon>
        <taxon>Streptophyta</taxon>
        <taxon>Embryophyta</taxon>
        <taxon>Tracheophyta</taxon>
        <taxon>Spermatophyta</taxon>
        <taxon>Magnoliopsida</taxon>
        <taxon>Liliopsida</taxon>
        <taxon>Poales</taxon>
        <taxon>Poaceae</taxon>
        <taxon>BOP clade</taxon>
        <taxon>Oryzoideae</taxon>
        <taxon>Oryzeae</taxon>
        <taxon>Oryzinae</taxon>
        <taxon>Oryza</taxon>
    </lineage>
</organism>
<keyword evidence="2" id="KW-1185">Reference proteome</keyword>